<protein>
    <submittedName>
        <fullName evidence="1">25989_t:CDS:1</fullName>
    </submittedName>
</protein>
<feature type="non-terminal residue" evidence="1">
    <location>
        <position position="265"/>
    </location>
</feature>
<gene>
    <name evidence="1" type="ORF">RPERSI_LOCUS25857</name>
</gene>
<comment type="caution">
    <text evidence="1">The sequence shown here is derived from an EMBL/GenBank/DDBJ whole genome shotgun (WGS) entry which is preliminary data.</text>
</comment>
<proteinExistence type="predicted"/>
<dbReference type="EMBL" id="CAJVQC010086549">
    <property type="protein sequence ID" value="CAG8822664.1"/>
    <property type="molecule type" value="Genomic_DNA"/>
</dbReference>
<feature type="non-terminal residue" evidence="1">
    <location>
        <position position="1"/>
    </location>
</feature>
<accession>A0ACA9S308</accession>
<evidence type="ECO:0000313" key="1">
    <source>
        <dbReference type="EMBL" id="CAG8822664.1"/>
    </source>
</evidence>
<sequence length="265" mass="30272">KNKLKISQFWEHFDLTRKLEAKQSVAQVSIQINALKVLDVSAAHQANELIKRTCPVLSGLNCSQNCDDGNIDHGDDDLTKMNSVNLKKRKAYTAFDEKLDDLHNDENLNVDQFDNSYSSSDVSFASSHIGEDFLLFDNDEKIKIDLTEIAKQLEQEPLNEWVVEGIRVTQKFREYQKKVLYKANKEGLTWDDTYEVLGLSSILVLSWPCPYPMFTTEEWILITKTNPYALTEPVFPPEISTSLNNAVCKHWNGEDVYIYPGDSAL</sequence>
<reference evidence="1" key="1">
    <citation type="submission" date="2021-06" db="EMBL/GenBank/DDBJ databases">
        <authorList>
            <person name="Kallberg Y."/>
            <person name="Tangrot J."/>
            <person name="Rosling A."/>
        </authorList>
    </citation>
    <scope>NUCLEOTIDE SEQUENCE</scope>
    <source>
        <strain evidence="1">MA461A</strain>
    </source>
</reference>
<keyword evidence="2" id="KW-1185">Reference proteome</keyword>
<evidence type="ECO:0000313" key="2">
    <source>
        <dbReference type="Proteomes" id="UP000789920"/>
    </source>
</evidence>
<name>A0ACA9S308_9GLOM</name>
<organism evidence="1 2">
    <name type="scientific">Racocetra persica</name>
    <dbReference type="NCBI Taxonomy" id="160502"/>
    <lineage>
        <taxon>Eukaryota</taxon>
        <taxon>Fungi</taxon>
        <taxon>Fungi incertae sedis</taxon>
        <taxon>Mucoromycota</taxon>
        <taxon>Glomeromycotina</taxon>
        <taxon>Glomeromycetes</taxon>
        <taxon>Diversisporales</taxon>
        <taxon>Gigasporaceae</taxon>
        <taxon>Racocetra</taxon>
    </lineage>
</organism>
<dbReference type="Proteomes" id="UP000789920">
    <property type="component" value="Unassembled WGS sequence"/>
</dbReference>